<evidence type="ECO:0000313" key="2">
    <source>
        <dbReference type="EMBL" id="MEA5365541.1"/>
    </source>
</evidence>
<dbReference type="Gene3D" id="3.40.630.30">
    <property type="match status" value="1"/>
</dbReference>
<dbReference type="SUPFAM" id="SSF55729">
    <property type="entry name" value="Acyl-CoA N-acyltransferases (Nat)"/>
    <property type="match status" value="1"/>
</dbReference>
<sequence>MSDVRSVGPSEVDAVVGVLVAAFQDDPMSRWIFPGDDRRRTRAHPAFFRALAELGIATGSVDVTADHAAAVIWTPAGGDAEGDFLIPGLDDDELHRLGALLGLMAAREPREPHWHAQFIGVLPGRQREGLGERLLRHGLDRYDAEGAWTYLEASSPDSARLYRRLGFTDHGPAFAPPGGPPMQPMRRLPG</sequence>
<evidence type="ECO:0000259" key="1">
    <source>
        <dbReference type="PROSITE" id="PS51186"/>
    </source>
</evidence>
<dbReference type="PROSITE" id="PS51186">
    <property type="entry name" value="GNAT"/>
    <property type="match status" value="1"/>
</dbReference>
<proteinExistence type="predicted"/>
<feature type="domain" description="N-acetyltransferase" evidence="1">
    <location>
        <begin position="98"/>
        <end position="190"/>
    </location>
</feature>
<dbReference type="RefSeq" id="WP_323334146.1">
    <property type="nucleotide sequence ID" value="NZ_JAYFSI010000012.1"/>
</dbReference>
<dbReference type="EMBL" id="JAYFSI010000012">
    <property type="protein sequence ID" value="MEA5365541.1"/>
    <property type="molecule type" value="Genomic_DNA"/>
</dbReference>
<dbReference type="PANTHER" id="PTHR42791:SF1">
    <property type="entry name" value="N-ACETYLTRANSFERASE DOMAIN-CONTAINING PROTEIN"/>
    <property type="match status" value="1"/>
</dbReference>
<protein>
    <submittedName>
        <fullName evidence="2">GNAT family N-acetyltransferase</fullName>
    </submittedName>
</protein>
<dbReference type="Proteomes" id="UP001304298">
    <property type="component" value="Unassembled WGS sequence"/>
</dbReference>
<accession>A0ABU5RKA4</accession>
<reference evidence="2 3" key="1">
    <citation type="submission" date="2023-12" db="EMBL/GenBank/DDBJ databases">
        <title>Amycolatopsis sp. V23-08.</title>
        <authorList>
            <person name="Somphong A."/>
        </authorList>
    </citation>
    <scope>NUCLEOTIDE SEQUENCE [LARGE SCALE GENOMIC DNA]</scope>
    <source>
        <strain evidence="2 3">V23-08</strain>
    </source>
</reference>
<dbReference type="InterPro" id="IPR016181">
    <property type="entry name" value="Acyl_CoA_acyltransferase"/>
</dbReference>
<dbReference type="PANTHER" id="PTHR42791">
    <property type="entry name" value="GNAT FAMILY ACETYLTRANSFERASE"/>
    <property type="match status" value="1"/>
</dbReference>
<organism evidence="2 3">
    <name type="scientific">Amycolatopsis heterodermiae</name>
    <dbReference type="NCBI Taxonomy" id="3110235"/>
    <lineage>
        <taxon>Bacteria</taxon>
        <taxon>Bacillati</taxon>
        <taxon>Actinomycetota</taxon>
        <taxon>Actinomycetes</taxon>
        <taxon>Pseudonocardiales</taxon>
        <taxon>Pseudonocardiaceae</taxon>
        <taxon>Amycolatopsis</taxon>
    </lineage>
</organism>
<comment type="caution">
    <text evidence="2">The sequence shown here is derived from an EMBL/GenBank/DDBJ whole genome shotgun (WGS) entry which is preliminary data.</text>
</comment>
<dbReference type="InterPro" id="IPR000182">
    <property type="entry name" value="GNAT_dom"/>
</dbReference>
<dbReference type="InterPro" id="IPR052523">
    <property type="entry name" value="Trichothecene_AcTrans"/>
</dbReference>
<keyword evidence="3" id="KW-1185">Reference proteome</keyword>
<evidence type="ECO:0000313" key="3">
    <source>
        <dbReference type="Proteomes" id="UP001304298"/>
    </source>
</evidence>
<dbReference type="Pfam" id="PF00583">
    <property type="entry name" value="Acetyltransf_1"/>
    <property type="match status" value="1"/>
</dbReference>
<name>A0ABU5RKA4_9PSEU</name>
<gene>
    <name evidence="2" type="ORF">VA596_38865</name>
</gene>